<accession>A0A917FYW2</accession>
<reference evidence="1" key="1">
    <citation type="journal article" date="2014" name="Int. J. Syst. Evol. Microbiol.">
        <title>Complete genome sequence of Corynebacterium casei LMG S-19264T (=DSM 44701T), isolated from a smear-ripened cheese.</title>
        <authorList>
            <consortium name="US DOE Joint Genome Institute (JGI-PGF)"/>
            <person name="Walter F."/>
            <person name="Albersmeier A."/>
            <person name="Kalinowski J."/>
            <person name="Ruckert C."/>
        </authorList>
    </citation>
    <scope>NUCLEOTIDE SEQUENCE</scope>
    <source>
        <strain evidence="1">CGMCC 1.12987</strain>
    </source>
</reference>
<evidence type="ECO:0000313" key="2">
    <source>
        <dbReference type="Proteomes" id="UP000644756"/>
    </source>
</evidence>
<sequence length="80" mass="8996">MCFKCSDGYGYEWEIAMFKPGFILSTDAHIAAAIHERTTITAWIEGKLTEDSGMIESQNEATVKINGVNYVKAECEFRVK</sequence>
<gene>
    <name evidence="1" type="ORF">GCM10010916_34380</name>
</gene>
<dbReference type="AlphaFoldDB" id="A0A917FYW2"/>
<dbReference type="Proteomes" id="UP000644756">
    <property type="component" value="Unassembled WGS sequence"/>
</dbReference>
<evidence type="ECO:0000313" key="1">
    <source>
        <dbReference type="EMBL" id="GGG14598.1"/>
    </source>
</evidence>
<dbReference type="EMBL" id="BMGR01000011">
    <property type="protein sequence ID" value="GGG14598.1"/>
    <property type="molecule type" value="Genomic_DNA"/>
</dbReference>
<protein>
    <submittedName>
        <fullName evidence="1">Uncharacterized protein</fullName>
    </submittedName>
</protein>
<comment type="caution">
    <text evidence="1">The sequence shown here is derived from an EMBL/GenBank/DDBJ whole genome shotgun (WGS) entry which is preliminary data.</text>
</comment>
<name>A0A917FYW2_9BACL</name>
<organism evidence="1 2">
    <name type="scientific">Paenibacillus abyssi</name>
    <dbReference type="NCBI Taxonomy" id="1340531"/>
    <lineage>
        <taxon>Bacteria</taxon>
        <taxon>Bacillati</taxon>
        <taxon>Bacillota</taxon>
        <taxon>Bacilli</taxon>
        <taxon>Bacillales</taxon>
        <taxon>Paenibacillaceae</taxon>
        <taxon>Paenibacillus</taxon>
    </lineage>
</organism>
<proteinExistence type="predicted"/>
<keyword evidence="2" id="KW-1185">Reference proteome</keyword>
<reference evidence="1" key="2">
    <citation type="submission" date="2020-09" db="EMBL/GenBank/DDBJ databases">
        <authorList>
            <person name="Sun Q."/>
            <person name="Zhou Y."/>
        </authorList>
    </citation>
    <scope>NUCLEOTIDE SEQUENCE</scope>
    <source>
        <strain evidence="1">CGMCC 1.12987</strain>
    </source>
</reference>